<gene>
    <name evidence="2" type="ORF">GCM10011415_27270</name>
</gene>
<reference evidence="2" key="1">
    <citation type="journal article" date="2014" name="Int. J. Syst. Evol. Microbiol.">
        <title>Complete genome sequence of Corynebacterium casei LMG S-19264T (=DSM 44701T), isolated from a smear-ripened cheese.</title>
        <authorList>
            <consortium name="US DOE Joint Genome Institute (JGI-PGF)"/>
            <person name="Walter F."/>
            <person name="Albersmeier A."/>
            <person name="Kalinowski J."/>
            <person name="Ruckert C."/>
        </authorList>
    </citation>
    <scope>NUCLEOTIDE SEQUENCE</scope>
    <source>
        <strain evidence="2">CGMCC 1.15762</strain>
    </source>
</reference>
<evidence type="ECO:0000313" key="3">
    <source>
        <dbReference type="Proteomes" id="UP000617145"/>
    </source>
</evidence>
<dbReference type="Proteomes" id="UP000617145">
    <property type="component" value="Unassembled WGS sequence"/>
</dbReference>
<keyword evidence="3" id="KW-1185">Reference proteome</keyword>
<feature type="region of interest" description="Disordered" evidence="1">
    <location>
        <begin position="1"/>
        <end position="26"/>
    </location>
</feature>
<organism evidence="2 3">
    <name type="scientific">Salipiger pallidus</name>
    <dbReference type="NCBI Taxonomy" id="1775170"/>
    <lineage>
        <taxon>Bacteria</taxon>
        <taxon>Pseudomonadati</taxon>
        <taxon>Pseudomonadota</taxon>
        <taxon>Alphaproteobacteria</taxon>
        <taxon>Rhodobacterales</taxon>
        <taxon>Roseobacteraceae</taxon>
        <taxon>Salipiger</taxon>
    </lineage>
</organism>
<dbReference type="AlphaFoldDB" id="A0A8J2ZKV9"/>
<name>A0A8J2ZKV9_9RHOB</name>
<feature type="region of interest" description="Disordered" evidence="1">
    <location>
        <begin position="120"/>
        <end position="141"/>
    </location>
</feature>
<dbReference type="EMBL" id="BMJV01000005">
    <property type="protein sequence ID" value="GGG76983.1"/>
    <property type="molecule type" value="Genomic_DNA"/>
</dbReference>
<comment type="caution">
    <text evidence="2">The sequence shown here is derived from an EMBL/GenBank/DDBJ whole genome shotgun (WGS) entry which is preliminary data.</text>
</comment>
<accession>A0A8J2ZKV9</accession>
<feature type="compositionally biased region" description="Polar residues" evidence="1">
    <location>
        <begin position="131"/>
        <end position="141"/>
    </location>
</feature>
<sequence length="141" mass="14647">MFLGHRASGKPMPRHARAEKLTRREHLHRNLPARNIGKRPLFLDGNGFRPIRQHEGLPLRLGVRQAAASIKGSRAVGATGLGGLVGDAADQSIGLAPTLGTIAAGHSQVAAAIRGRHDLGGTGAGTSSGSRAKQVSCVTKQ</sequence>
<protein>
    <submittedName>
        <fullName evidence="2">Uncharacterized protein</fullName>
    </submittedName>
</protein>
<reference evidence="2" key="2">
    <citation type="submission" date="2020-09" db="EMBL/GenBank/DDBJ databases">
        <authorList>
            <person name="Sun Q."/>
            <person name="Zhou Y."/>
        </authorList>
    </citation>
    <scope>NUCLEOTIDE SEQUENCE</scope>
    <source>
        <strain evidence="2">CGMCC 1.15762</strain>
    </source>
</reference>
<proteinExistence type="predicted"/>
<evidence type="ECO:0000313" key="2">
    <source>
        <dbReference type="EMBL" id="GGG76983.1"/>
    </source>
</evidence>
<evidence type="ECO:0000256" key="1">
    <source>
        <dbReference type="SAM" id="MobiDB-lite"/>
    </source>
</evidence>